<evidence type="ECO:0000313" key="3">
    <source>
        <dbReference type="EMBL" id="CDP21032.1"/>
    </source>
</evidence>
<proteinExistence type="predicted"/>
<evidence type="ECO:0008006" key="5">
    <source>
        <dbReference type="Google" id="ProtNLM"/>
    </source>
</evidence>
<dbReference type="Proteomes" id="UP000295252">
    <property type="component" value="Chromosome IV"/>
</dbReference>
<name>A0A068VK85_COFCA</name>
<feature type="region of interest" description="Disordered" evidence="1">
    <location>
        <begin position="41"/>
        <end position="66"/>
    </location>
</feature>
<keyword evidence="2" id="KW-0732">Signal</keyword>
<feature type="chain" id="PRO_5012678038" description="Secreted protein" evidence="2">
    <location>
        <begin position="16"/>
        <end position="66"/>
    </location>
</feature>
<feature type="compositionally biased region" description="Polar residues" evidence="1">
    <location>
        <begin position="57"/>
        <end position="66"/>
    </location>
</feature>
<reference evidence="4" key="1">
    <citation type="journal article" date="2014" name="Science">
        <title>The coffee genome provides insight into the convergent evolution of caffeine biosynthesis.</title>
        <authorList>
            <person name="Denoeud F."/>
            <person name="Carretero-Paulet L."/>
            <person name="Dereeper A."/>
            <person name="Droc G."/>
            <person name="Guyot R."/>
            <person name="Pietrella M."/>
            <person name="Zheng C."/>
            <person name="Alberti A."/>
            <person name="Anthony F."/>
            <person name="Aprea G."/>
            <person name="Aury J.M."/>
            <person name="Bento P."/>
            <person name="Bernard M."/>
            <person name="Bocs S."/>
            <person name="Campa C."/>
            <person name="Cenci A."/>
            <person name="Combes M.C."/>
            <person name="Crouzillat D."/>
            <person name="Da Silva C."/>
            <person name="Daddiego L."/>
            <person name="De Bellis F."/>
            <person name="Dussert S."/>
            <person name="Garsmeur O."/>
            <person name="Gayraud T."/>
            <person name="Guignon V."/>
            <person name="Jahn K."/>
            <person name="Jamilloux V."/>
            <person name="Joet T."/>
            <person name="Labadie K."/>
            <person name="Lan T."/>
            <person name="Leclercq J."/>
            <person name="Lepelley M."/>
            <person name="Leroy T."/>
            <person name="Li L.T."/>
            <person name="Librado P."/>
            <person name="Lopez L."/>
            <person name="Munoz A."/>
            <person name="Noel B."/>
            <person name="Pallavicini A."/>
            <person name="Perrotta G."/>
            <person name="Poncet V."/>
            <person name="Pot D."/>
            <person name="Priyono X."/>
            <person name="Rigoreau M."/>
            <person name="Rouard M."/>
            <person name="Rozas J."/>
            <person name="Tranchant-Dubreuil C."/>
            <person name="VanBuren R."/>
            <person name="Zhang Q."/>
            <person name="Andrade A.C."/>
            <person name="Argout X."/>
            <person name="Bertrand B."/>
            <person name="de Kochko A."/>
            <person name="Graziosi G."/>
            <person name="Henry R.J."/>
            <person name="Jayarama X."/>
            <person name="Ming R."/>
            <person name="Nagai C."/>
            <person name="Rounsley S."/>
            <person name="Sankoff D."/>
            <person name="Giuliano G."/>
            <person name="Albert V.A."/>
            <person name="Wincker P."/>
            <person name="Lashermes P."/>
        </authorList>
    </citation>
    <scope>NUCLEOTIDE SEQUENCE [LARGE SCALE GENOMIC DNA]</scope>
    <source>
        <strain evidence="4">cv. DH200-94</strain>
    </source>
</reference>
<feature type="signal peptide" evidence="2">
    <location>
        <begin position="1"/>
        <end position="15"/>
    </location>
</feature>
<evidence type="ECO:0000256" key="1">
    <source>
        <dbReference type="SAM" id="MobiDB-lite"/>
    </source>
</evidence>
<evidence type="ECO:0000313" key="4">
    <source>
        <dbReference type="Proteomes" id="UP000295252"/>
    </source>
</evidence>
<dbReference type="Gramene" id="CDP21032">
    <property type="protein sequence ID" value="CDP21032"/>
    <property type="gene ID" value="GSCOC_T00004425001"/>
</dbReference>
<evidence type="ECO:0000256" key="2">
    <source>
        <dbReference type="SAM" id="SignalP"/>
    </source>
</evidence>
<gene>
    <name evidence="3" type="ORF">GSCOC_T00004425001</name>
</gene>
<dbReference type="AlphaFoldDB" id="A0A068VK85"/>
<dbReference type="EMBL" id="HG741420">
    <property type="protein sequence ID" value="CDP21032.1"/>
    <property type="molecule type" value="Genomic_DNA"/>
</dbReference>
<accession>A0A068VK85</accession>
<organism evidence="3 4">
    <name type="scientific">Coffea canephora</name>
    <name type="common">Robusta coffee</name>
    <dbReference type="NCBI Taxonomy" id="49390"/>
    <lineage>
        <taxon>Eukaryota</taxon>
        <taxon>Viridiplantae</taxon>
        <taxon>Streptophyta</taxon>
        <taxon>Embryophyta</taxon>
        <taxon>Tracheophyta</taxon>
        <taxon>Spermatophyta</taxon>
        <taxon>Magnoliopsida</taxon>
        <taxon>eudicotyledons</taxon>
        <taxon>Gunneridae</taxon>
        <taxon>Pentapetalae</taxon>
        <taxon>asterids</taxon>
        <taxon>lamiids</taxon>
        <taxon>Gentianales</taxon>
        <taxon>Rubiaceae</taxon>
        <taxon>Ixoroideae</taxon>
        <taxon>Gardenieae complex</taxon>
        <taxon>Bertiereae - Coffeeae clade</taxon>
        <taxon>Coffeeae</taxon>
        <taxon>Coffea</taxon>
    </lineage>
</organism>
<dbReference type="InParanoid" id="A0A068VK85"/>
<sequence length="66" mass="7022">MCLCLLLIWLSRKLSRPVRIALPQRLLPLAATAKTLSAVSRTALPPETGDEGAGRTLDSSSTSFVA</sequence>
<protein>
    <recommendedName>
        <fullName evidence="5">Secreted protein</fullName>
    </recommendedName>
</protein>
<keyword evidence="4" id="KW-1185">Reference proteome</keyword>